<reference evidence="1" key="1">
    <citation type="submission" date="2023-03" db="EMBL/GenBank/DDBJ databases">
        <title>Massive genome expansion in bonnet fungi (Mycena s.s.) driven by repeated elements and novel gene families across ecological guilds.</title>
        <authorList>
            <consortium name="Lawrence Berkeley National Laboratory"/>
            <person name="Harder C.B."/>
            <person name="Miyauchi S."/>
            <person name="Viragh M."/>
            <person name="Kuo A."/>
            <person name="Thoen E."/>
            <person name="Andreopoulos B."/>
            <person name="Lu D."/>
            <person name="Skrede I."/>
            <person name="Drula E."/>
            <person name="Henrissat B."/>
            <person name="Morin E."/>
            <person name="Kohler A."/>
            <person name="Barry K."/>
            <person name="LaButti K."/>
            <person name="Morin E."/>
            <person name="Salamov A."/>
            <person name="Lipzen A."/>
            <person name="Mereny Z."/>
            <person name="Hegedus B."/>
            <person name="Baldrian P."/>
            <person name="Stursova M."/>
            <person name="Weitz H."/>
            <person name="Taylor A."/>
            <person name="Grigoriev I.V."/>
            <person name="Nagy L.G."/>
            <person name="Martin F."/>
            <person name="Kauserud H."/>
        </authorList>
    </citation>
    <scope>NUCLEOTIDE SEQUENCE</scope>
    <source>
        <strain evidence="1">9144</strain>
    </source>
</reference>
<sequence>MHLSLVAISVQVRICKNNYNHKCFRQLLGALFFQHQLMTSSLRLQALKKTNQHPNPPVHELQSHIQRYWEMRKPDTKILALLLKHHIDQSKYLWISVHSAGSILRCAAELPVISIKKFRRTRESLDFYRSRSQGHTPVTIREAMVRLRHQYPKAGSREIEMVSLLFHEEKLGVPRSVIVEYFQLYEVELVVEGRRASAADVWAMDQHVDCALNTPRSSST</sequence>
<dbReference type="AlphaFoldDB" id="A0AAD6V9P1"/>
<evidence type="ECO:0000313" key="1">
    <source>
        <dbReference type="EMBL" id="KAJ7206098.1"/>
    </source>
</evidence>
<proteinExistence type="predicted"/>
<name>A0AAD6V9P1_9AGAR</name>
<dbReference type="Proteomes" id="UP001219525">
    <property type="component" value="Unassembled WGS sequence"/>
</dbReference>
<keyword evidence="2" id="KW-1185">Reference proteome</keyword>
<gene>
    <name evidence="1" type="ORF">GGX14DRAFT_397359</name>
</gene>
<evidence type="ECO:0000313" key="2">
    <source>
        <dbReference type="Proteomes" id="UP001219525"/>
    </source>
</evidence>
<comment type="caution">
    <text evidence="1">The sequence shown here is derived from an EMBL/GenBank/DDBJ whole genome shotgun (WGS) entry which is preliminary data.</text>
</comment>
<accession>A0AAD6V9P1</accession>
<organism evidence="1 2">
    <name type="scientific">Mycena pura</name>
    <dbReference type="NCBI Taxonomy" id="153505"/>
    <lineage>
        <taxon>Eukaryota</taxon>
        <taxon>Fungi</taxon>
        <taxon>Dikarya</taxon>
        <taxon>Basidiomycota</taxon>
        <taxon>Agaricomycotina</taxon>
        <taxon>Agaricomycetes</taxon>
        <taxon>Agaricomycetidae</taxon>
        <taxon>Agaricales</taxon>
        <taxon>Marasmiineae</taxon>
        <taxon>Mycenaceae</taxon>
        <taxon>Mycena</taxon>
    </lineage>
</organism>
<dbReference type="EMBL" id="JARJCW010000041">
    <property type="protein sequence ID" value="KAJ7206098.1"/>
    <property type="molecule type" value="Genomic_DNA"/>
</dbReference>
<protein>
    <submittedName>
        <fullName evidence="1">Uncharacterized protein</fullName>
    </submittedName>
</protein>